<protein>
    <recommendedName>
        <fullName evidence="2">Peptidoglycan recognition protein family domain-containing protein</fullName>
    </recommendedName>
</protein>
<dbReference type="PANTHER" id="PTHR11022:SF41">
    <property type="entry name" value="PEPTIDOGLYCAN-RECOGNITION PROTEIN LC-RELATED"/>
    <property type="match status" value="1"/>
</dbReference>
<dbReference type="Gene3D" id="3.40.80.10">
    <property type="entry name" value="Peptidoglycan recognition protein-like"/>
    <property type="match status" value="1"/>
</dbReference>
<evidence type="ECO:0000313" key="4">
    <source>
        <dbReference type="Proteomes" id="UP001500665"/>
    </source>
</evidence>
<dbReference type="RefSeq" id="WP_344240023.1">
    <property type="nucleotide sequence ID" value="NZ_BAAAHH010000008.1"/>
</dbReference>
<comment type="caution">
    <text evidence="3">The sequence shown here is derived from an EMBL/GenBank/DDBJ whole genome shotgun (WGS) entry which is preliminary data.</text>
</comment>
<dbReference type="Proteomes" id="UP001500665">
    <property type="component" value="Unassembled WGS sequence"/>
</dbReference>
<dbReference type="SUPFAM" id="SSF55846">
    <property type="entry name" value="N-acetylmuramoyl-L-alanine amidase-like"/>
    <property type="match status" value="1"/>
</dbReference>
<accession>A0ABP4BGB2</accession>
<dbReference type="InterPro" id="IPR015510">
    <property type="entry name" value="PGRP"/>
</dbReference>
<dbReference type="InterPro" id="IPR006619">
    <property type="entry name" value="PGRP_domain_met/bac"/>
</dbReference>
<dbReference type="EMBL" id="BAAAHH010000008">
    <property type="protein sequence ID" value="GAA0948397.1"/>
    <property type="molecule type" value="Genomic_DNA"/>
</dbReference>
<dbReference type="CDD" id="cd06583">
    <property type="entry name" value="PGRP"/>
    <property type="match status" value="1"/>
</dbReference>
<comment type="similarity">
    <text evidence="1">Belongs to the N-acetylmuramoyl-L-alanine amidase 2 family.</text>
</comment>
<evidence type="ECO:0000259" key="2">
    <source>
        <dbReference type="SMART" id="SM00701"/>
    </source>
</evidence>
<reference evidence="4" key="1">
    <citation type="journal article" date="2019" name="Int. J. Syst. Evol. Microbiol.">
        <title>The Global Catalogue of Microorganisms (GCM) 10K type strain sequencing project: providing services to taxonomists for standard genome sequencing and annotation.</title>
        <authorList>
            <consortium name="The Broad Institute Genomics Platform"/>
            <consortium name="The Broad Institute Genome Sequencing Center for Infectious Disease"/>
            <person name="Wu L."/>
            <person name="Ma J."/>
        </authorList>
    </citation>
    <scope>NUCLEOTIDE SEQUENCE [LARGE SCALE GENOMIC DNA]</scope>
    <source>
        <strain evidence="4">JCM 10696</strain>
    </source>
</reference>
<dbReference type="InterPro" id="IPR036505">
    <property type="entry name" value="Amidase/PGRP_sf"/>
</dbReference>
<evidence type="ECO:0000313" key="3">
    <source>
        <dbReference type="EMBL" id="GAA0948397.1"/>
    </source>
</evidence>
<sequence>MKLVTRRQWGARSARSQAGYLASTRGVKVHYTGSYVDPRLADDHGRCAAMMRQIQNGHMDGNGWNDIGYSFAVCPHRYVYEGRGLHALPAANGPGLNTGHYAVLGMVGNKGLVTPTDDMLHGIRDAIEHVRAKGGAGGEVKGHRDGYSTDCPGAKLYAWVKRGAPRPKGGGTPPKPPAPPEDVLEILFNAGIRKPLTVPPGGRVSVPWEAEYADPSNVHGGGPSWTPKAKEWALVTLGTVVDGQAAGEKLKHVLAEYEKGGSARVKDHFGEDKIGDGTRVEYTLSGLMWLRDDRGYRVDLVNEGARPVTVTKAHLRVAR</sequence>
<evidence type="ECO:0000256" key="1">
    <source>
        <dbReference type="ARBA" id="ARBA00007553"/>
    </source>
</evidence>
<gene>
    <name evidence="3" type="ORF">GCM10009550_24710</name>
</gene>
<name>A0ABP4BGB2_9ACTN</name>
<feature type="domain" description="Peptidoglycan recognition protein family" evidence="2">
    <location>
        <begin position="1"/>
        <end position="147"/>
    </location>
</feature>
<proteinExistence type="inferred from homology"/>
<organism evidence="3 4">
    <name type="scientific">Actinocorallia libanotica</name>
    <dbReference type="NCBI Taxonomy" id="46162"/>
    <lineage>
        <taxon>Bacteria</taxon>
        <taxon>Bacillati</taxon>
        <taxon>Actinomycetota</taxon>
        <taxon>Actinomycetes</taxon>
        <taxon>Streptosporangiales</taxon>
        <taxon>Thermomonosporaceae</taxon>
        <taxon>Actinocorallia</taxon>
    </lineage>
</organism>
<dbReference type="InterPro" id="IPR002502">
    <property type="entry name" value="Amidase_domain"/>
</dbReference>
<dbReference type="SMART" id="SM00701">
    <property type="entry name" value="PGRP"/>
    <property type="match status" value="1"/>
</dbReference>
<keyword evidence="4" id="KW-1185">Reference proteome</keyword>
<dbReference type="PANTHER" id="PTHR11022">
    <property type="entry name" value="PEPTIDOGLYCAN RECOGNITION PROTEIN"/>
    <property type="match status" value="1"/>
</dbReference>